<evidence type="ECO:0000256" key="2">
    <source>
        <dbReference type="RuleBase" id="RU363116"/>
    </source>
</evidence>
<reference evidence="4 5" key="1">
    <citation type="journal article" date="2019" name="Nat. Ecol. Evol.">
        <title>Megaphylogeny resolves global patterns of mushroom evolution.</title>
        <authorList>
            <person name="Varga T."/>
            <person name="Krizsan K."/>
            <person name="Foldi C."/>
            <person name="Dima B."/>
            <person name="Sanchez-Garcia M."/>
            <person name="Sanchez-Ramirez S."/>
            <person name="Szollosi G.J."/>
            <person name="Szarkandi J.G."/>
            <person name="Papp V."/>
            <person name="Albert L."/>
            <person name="Andreopoulos W."/>
            <person name="Angelini C."/>
            <person name="Antonin V."/>
            <person name="Barry K.W."/>
            <person name="Bougher N.L."/>
            <person name="Buchanan P."/>
            <person name="Buyck B."/>
            <person name="Bense V."/>
            <person name="Catcheside P."/>
            <person name="Chovatia M."/>
            <person name="Cooper J."/>
            <person name="Damon W."/>
            <person name="Desjardin D."/>
            <person name="Finy P."/>
            <person name="Geml J."/>
            <person name="Haridas S."/>
            <person name="Hughes K."/>
            <person name="Justo A."/>
            <person name="Karasinski D."/>
            <person name="Kautmanova I."/>
            <person name="Kiss B."/>
            <person name="Kocsube S."/>
            <person name="Kotiranta H."/>
            <person name="LaButti K.M."/>
            <person name="Lechner B.E."/>
            <person name="Liimatainen K."/>
            <person name="Lipzen A."/>
            <person name="Lukacs Z."/>
            <person name="Mihaltcheva S."/>
            <person name="Morgado L.N."/>
            <person name="Niskanen T."/>
            <person name="Noordeloos M.E."/>
            <person name="Ohm R.A."/>
            <person name="Ortiz-Santana B."/>
            <person name="Ovrebo C."/>
            <person name="Racz N."/>
            <person name="Riley R."/>
            <person name="Savchenko A."/>
            <person name="Shiryaev A."/>
            <person name="Soop K."/>
            <person name="Spirin V."/>
            <person name="Szebenyi C."/>
            <person name="Tomsovsky M."/>
            <person name="Tulloss R.E."/>
            <person name="Uehling J."/>
            <person name="Grigoriev I.V."/>
            <person name="Vagvolgyi C."/>
            <person name="Papp T."/>
            <person name="Martin F.M."/>
            <person name="Miettinen O."/>
            <person name="Hibbett D.S."/>
            <person name="Nagy L.G."/>
        </authorList>
    </citation>
    <scope>NUCLEOTIDE SEQUENCE [LARGE SCALE GENOMIC DNA]</scope>
    <source>
        <strain evidence="4 5">CBS 166.37</strain>
    </source>
</reference>
<dbReference type="InterPro" id="IPR005552">
    <property type="entry name" value="Scramblase"/>
</dbReference>
<dbReference type="GO" id="GO:0005886">
    <property type="term" value="C:plasma membrane"/>
    <property type="evidence" value="ECO:0007669"/>
    <property type="project" value="TreeGrafter"/>
</dbReference>
<feature type="compositionally biased region" description="Basic residues" evidence="3">
    <location>
        <begin position="33"/>
        <end position="43"/>
    </location>
</feature>
<proteinExistence type="inferred from homology"/>
<feature type="region of interest" description="Disordered" evidence="3">
    <location>
        <begin position="19"/>
        <end position="76"/>
    </location>
</feature>
<evidence type="ECO:0000313" key="4">
    <source>
        <dbReference type="EMBL" id="TFK42716.1"/>
    </source>
</evidence>
<accession>A0A5C3ME73</accession>
<dbReference type="EMBL" id="ML213592">
    <property type="protein sequence ID" value="TFK42716.1"/>
    <property type="molecule type" value="Genomic_DNA"/>
</dbReference>
<name>A0A5C3ME73_9AGAR</name>
<keyword evidence="5" id="KW-1185">Reference proteome</keyword>
<comment type="similarity">
    <text evidence="1 2">Belongs to the phospholipid scramblase family.</text>
</comment>
<protein>
    <recommendedName>
        <fullName evidence="2">Phospholipid scramblase</fullName>
    </recommendedName>
</protein>
<evidence type="ECO:0000256" key="1">
    <source>
        <dbReference type="ARBA" id="ARBA00005350"/>
    </source>
</evidence>
<dbReference type="OrthoDB" id="191150at2759"/>
<dbReference type="PANTHER" id="PTHR23248:SF9">
    <property type="entry name" value="PHOSPHOLIPID SCRAMBLASE"/>
    <property type="match status" value="1"/>
</dbReference>
<dbReference type="STRING" id="68775.A0A5C3ME73"/>
<sequence length="343" mass="39481">MLKNISRLQSLSSPYRTYSISRFPTRTTGSGRAQRKNTPHSRGHLQPIIPTEANASDEESQLWHTSQRPPTNPPENGLWKLLLENDTLIIERQLEMLNIFVGFEQSNKYSISNEAGEPLGFIAEEPKGFLAIMARQAFATHRPFRAVILDLQGTPILWVRRPFAWINSRMFVQRLKDFSEYTSEGEPVLDTFGEVQQIWHPWRRRYDLFLRQSTQRVLSLASEPQPEPLPDTYTQFAKVDSGFLAWDFRLHDARGEEIAFISRAFRGFGREIFTDTGRYCVQFGPSERGPDHPSKPSSQTVLRNLDLDERALCLALAVNIDFDYFSRHSRTGSGGFLHMSTWE</sequence>
<dbReference type="GO" id="GO:0017128">
    <property type="term" value="F:phospholipid scramblase activity"/>
    <property type="evidence" value="ECO:0007669"/>
    <property type="project" value="InterPro"/>
</dbReference>
<dbReference type="Pfam" id="PF03803">
    <property type="entry name" value="Scramblase"/>
    <property type="match status" value="1"/>
</dbReference>
<evidence type="ECO:0000313" key="5">
    <source>
        <dbReference type="Proteomes" id="UP000308652"/>
    </source>
</evidence>
<organism evidence="4 5">
    <name type="scientific">Crucibulum laeve</name>
    <dbReference type="NCBI Taxonomy" id="68775"/>
    <lineage>
        <taxon>Eukaryota</taxon>
        <taxon>Fungi</taxon>
        <taxon>Dikarya</taxon>
        <taxon>Basidiomycota</taxon>
        <taxon>Agaricomycotina</taxon>
        <taxon>Agaricomycetes</taxon>
        <taxon>Agaricomycetidae</taxon>
        <taxon>Agaricales</taxon>
        <taxon>Agaricineae</taxon>
        <taxon>Nidulariaceae</taxon>
        <taxon>Crucibulum</taxon>
    </lineage>
</organism>
<gene>
    <name evidence="4" type="ORF">BDQ12DRAFT_676688</name>
</gene>
<dbReference type="Proteomes" id="UP000308652">
    <property type="component" value="Unassembled WGS sequence"/>
</dbReference>
<dbReference type="PANTHER" id="PTHR23248">
    <property type="entry name" value="PHOSPHOLIPID SCRAMBLASE-RELATED"/>
    <property type="match status" value="1"/>
</dbReference>
<evidence type="ECO:0000256" key="3">
    <source>
        <dbReference type="SAM" id="MobiDB-lite"/>
    </source>
</evidence>
<feature type="compositionally biased region" description="Polar residues" evidence="3">
    <location>
        <begin position="19"/>
        <end position="31"/>
    </location>
</feature>
<dbReference type="AlphaFoldDB" id="A0A5C3ME73"/>